<dbReference type="OrthoDB" id="5131368at2759"/>
<dbReference type="RefSeq" id="XP_031931973.1">
    <property type="nucleotide sequence ID" value="XM_032069850.1"/>
</dbReference>
<dbReference type="AlphaFoldDB" id="A0A5N7AGC6"/>
<protein>
    <recommendedName>
        <fullName evidence="2">ER-bound oxygenase mpaB/mpaB'/Rubber oxygenase catalytic domain-containing protein</fullName>
    </recommendedName>
</protein>
<organism evidence="3 4">
    <name type="scientific">Aspergillus caelatus</name>
    <dbReference type="NCBI Taxonomy" id="61420"/>
    <lineage>
        <taxon>Eukaryota</taxon>
        <taxon>Fungi</taxon>
        <taxon>Dikarya</taxon>
        <taxon>Ascomycota</taxon>
        <taxon>Pezizomycotina</taxon>
        <taxon>Eurotiomycetes</taxon>
        <taxon>Eurotiomycetidae</taxon>
        <taxon>Eurotiales</taxon>
        <taxon>Aspergillaceae</taxon>
        <taxon>Aspergillus</taxon>
        <taxon>Aspergillus subgen. Circumdati</taxon>
    </lineage>
</organism>
<gene>
    <name evidence="3" type="ORF">BDV27DRAFT_141593</name>
</gene>
<reference evidence="3 4" key="1">
    <citation type="submission" date="2019-04" db="EMBL/GenBank/DDBJ databases">
        <title>Friends and foes A comparative genomics studyof 23 Aspergillus species from section Flavi.</title>
        <authorList>
            <consortium name="DOE Joint Genome Institute"/>
            <person name="Kjaerbolling I."/>
            <person name="Vesth T."/>
            <person name="Frisvad J.C."/>
            <person name="Nybo J.L."/>
            <person name="Theobald S."/>
            <person name="Kildgaard S."/>
            <person name="Isbrandt T."/>
            <person name="Kuo A."/>
            <person name="Sato A."/>
            <person name="Lyhne E.K."/>
            <person name="Kogle M.E."/>
            <person name="Wiebenga A."/>
            <person name="Kun R.S."/>
            <person name="Lubbers R.J."/>
            <person name="Makela M.R."/>
            <person name="Barry K."/>
            <person name="Chovatia M."/>
            <person name="Clum A."/>
            <person name="Daum C."/>
            <person name="Haridas S."/>
            <person name="He G."/>
            <person name="LaButti K."/>
            <person name="Lipzen A."/>
            <person name="Mondo S."/>
            <person name="Riley R."/>
            <person name="Salamov A."/>
            <person name="Simmons B.A."/>
            <person name="Magnuson J.K."/>
            <person name="Henrissat B."/>
            <person name="Mortensen U.H."/>
            <person name="Larsen T.O."/>
            <person name="Devries R.P."/>
            <person name="Grigoriev I.V."/>
            <person name="Machida M."/>
            <person name="Baker S.E."/>
            <person name="Andersen M.R."/>
        </authorList>
    </citation>
    <scope>NUCLEOTIDE SEQUENCE [LARGE SCALE GENOMIC DNA]</scope>
    <source>
        <strain evidence="3 4">CBS 763.97</strain>
    </source>
</reference>
<dbReference type="EMBL" id="ML737579">
    <property type="protein sequence ID" value="KAE8368892.1"/>
    <property type="molecule type" value="Genomic_DNA"/>
</dbReference>
<accession>A0A5N7AGC6</accession>
<dbReference type="InterPro" id="IPR018713">
    <property type="entry name" value="MPAB/Lcp_cat_dom"/>
</dbReference>
<evidence type="ECO:0000259" key="2">
    <source>
        <dbReference type="Pfam" id="PF09995"/>
    </source>
</evidence>
<feature type="region of interest" description="Disordered" evidence="1">
    <location>
        <begin position="1"/>
        <end position="21"/>
    </location>
</feature>
<proteinExistence type="predicted"/>
<evidence type="ECO:0000256" key="1">
    <source>
        <dbReference type="SAM" id="MobiDB-lite"/>
    </source>
</evidence>
<dbReference type="PANTHER" id="PTHR36151">
    <property type="entry name" value="BLR2777 PROTEIN"/>
    <property type="match status" value="1"/>
</dbReference>
<evidence type="ECO:0000313" key="3">
    <source>
        <dbReference type="EMBL" id="KAE8368892.1"/>
    </source>
</evidence>
<name>A0A5N7AGC6_9EURO</name>
<feature type="domain" description="ER-bound oxygenase mpaB/mpaB'/Rubber oxygenase catalytic" evidence="2">
    <location>
        <begin position="35"/>
        <end position="254"/>
    </location>
</feature>
<evidence type="ECO:0000313" key="4">
    <source>
        <dbReference type="Proteomes" id="UP000326268"/>
    </source>
</evidence>
<dbReference type="Pfam" id="PF09995">
    <property type="entry name" value="MPAB_Lcp_cat"/>
    <property type="match status" value="1"/>
</dbReference>
<dbReference type="Proteomes" id="UP000326268">
    <property type="component" value="Unassembled WGS sequence"/>
</dbReference>
<sequence length="289" mass="33372">MDEKKDITTQNEKSNGADEKLLKELENPQKIKKIVREGILLAGGGAAILLQVAMPGVGKGVDEHSNFSYRPLDRLRTTMTYVYCMAFGTPEEKRIIIEMVHKAHSVVRGPDYSADDPHLQVWVAATLYAVGIDLYEQIFGRMDEATAEAIYREYAILAVSLRVEPGMWPPTREAFWTYWDEQIEKLQHQITPQAKNVAKDLLFNKEVPFLIRISMPLVRLMTADLLPDRIREEYGLKTSRSRRGMQKVIRGFTKVVYPATPSFIRTYPMRYYMKDMRKRMKKAQQQQHG</sequence>
<dbReference type="GO" id="GO:0016491">
    <property type="term" value="F:oxidoreductase activity"/>
    <property type="evidence" value="ECO:0007669"/>
    <property type="project" value="InterPro"/>
</dbReference>
<dbReference type="GeneID" id="43654296"/>
<keyword evidence="4" id="KW-1185">Reference proteome</keyword>
<dbReference type="PANTHER" id="PTHR36151:SF3">
    <property type="entry name" value="ER-BOUND OXYGENASE MPAB_MPAB'_RUBBER OXYGENASE CATALYTIC DOMAIN-CONTAINING PROTEIN"/>
    <property type="match status" value="1"/>
</dbReference>